<dbReference type="EMBL" id="JBGFUD010008277">
    <property type="protein sequence ID" value="MFH4981992.1"/>
    <property type="molecule type" value="Genomic_DNA"/>
</dbReference>
<gene>
    <name evidence="1" type="ORF">AB6A40_008701</name>
</gene>
<protein>
    <submittedName>
        <fullName evidence="1">Uncharacterized protein</fullName>
    </submittedName>
</protein>
<proteinExistence type="predicted"/>
<reference evidence="1 2" key="1">
    <citation type="submission" date="2024-08" db="EMBL/GenBank/DDBJ databases">
        <title>Gnathostoma spinigerum genome.</title>
        <authorList>
            <person name="Gonzalez-Bertolin B."/>
            <person name="Monzon S."/>
            <person name="Zaballos A."/>
            <person name="Jimenez P."/>
            <person name="Dekumyoy P."/>
            <person name="Varona S."/>
            <person name="Cuesta I."/>
            <person name="Sumanam S."/>
            <person name="Adisakwattana P."/>
            <person name="Gasser R.B."/>
            <person name="Hernandez-Gonzalez A."/>
            <person name="Young N.D."/>
            <person name="Perteguer M.J."/>
        </authorList>
    </citation>
    <scope>NUCLEOTIDE SEQUENCE [LARGE SCALE GENOMIC DNA]</scope>
    <source>
        <strain evidence="1">AL3</strain>
        <tissue evidence="1">Liver</tissue>
    </source>
</reference>
<evidence type="ECO:0000313" key="2">
    <source>
        <dbReference type="Proteomes" id="UP001608902"/>
    </source>
</evidence>
<sequence length="73" mass="8719">MFDPQQVQRPRKFVRRPPLTQLKNADKCYAADHRTTFSTDVNEKKLQESKIVNKKSETRSDSRTFLWPLLIQR</sequence>
<accession>A0ABD6EZ41</accession>
<dbReference type="Proteomes" id="UP001608902">
    <property type="component" value="Unassembled WGS sequence"/>
</dbReference>
<comment type="caution">
    <text evidence="1">The sequence shown here is derived from an EMBL/GenBank/DDBJ whole genome shotgun (WGS) entry which is preliminary data.</text>
</comment>
<name>A0ABD6EZ41_9BILA</name>
<evidence type="ECO:0000313" key="1">
    <source>
        <dbReference type="EMBL" id="MFH4981992.1"/>
    </source>
</evidence>
<organism evidence="1 2">
    <name type="scientific">Gnathostoma spinigerum</name>
    <dbReference type="NCBI Taxonomy" id="75299"/>
    <lineage>
        <taxon>Eukaryota</taxon>
        <taxon>Metazoa</taxon>
        <taxon>Ecdysozoa</taxon>
        <taxon>Nematoda</taxon>
        <taxon>Chromadorea</taxon>
        <taxon>Rhabditida</taxon>
        <taxon>Spirurina</taxon>
        <taxon>Gnathostomatomorpha</taxon>
        <taxon>Gnathostomatoidea</taxon>
        <taxon>Gnathostomatidae</taxon>
        <taxon>Gnathostoma</taxon>
    </lineage>
</organism>
<keyword evidence="2" id="KW-1185">Reference proteome</keyword>
<dbReference type="AlphaFoldDB" id="A0ABD6EZ41"/>